<feature type="compositionally biased region" description="Polar residues" evidence="1">
    <location>
        <begin position="25"/>
        <end position="34"/>
    </location>
</feature>
<proteinExistence type="predicted"/>
<dbReference type="HOGENOM" id="CLU_881117_0_0_1"/>
<keyword evidence="3" id="KW-1185">Reference proteome</keyword>
<dbReference type="Proteomes" id="UP000011115">
    <property type="component" value="Unassembled WGS sequence"/>
</dbReference>
<sequence length="316" mass="36102">MVKKKIPRITPKKGDSDSDFIDSPPKTSNFSQASTLRYPIRSKDNFKGKQCESIGVVDKKIKKIVISVEVARRRRIIESDDEEDDDHKSAEAKVLICNRKESAQKTVKKRRKNAKFGKARRRKVIESVVDNRVLKVFRNFLDSSEEIEVKSSKCGSDLIDKAEEQKKIIQRRKEDIIQECKLVKDDGEDIILRNRIEKLSSEFNLFKKLVEQKLLNTSGLDNTNHESGTSYKKGVDDEKYSDDDIGVFKSNGMQNNESGTSYKKGVDDEKYLDDDIGVSKSNGMQNNEDVIQFENSSNGNNKTCQIDVVEKFEDNK</sequence>
<protein>
    <submittedName>
        <fullName evidence="2">Uncharacterized protein</fullName>
    </submittedName>
</protein>
<evidence type="ECO:0000313" key="2">
    <source>
        <dbReference type="EnsemblPlants" id="PGSC0003DMT400093356"/>
    </source>
</evidence>
<evidence type="ECO:0000256" key="1">
    <source>
        <dbReference type="SAM" id="MobiDB-lite"/>
    </source>
</evidence>
<accession>M1DRS8</accession>
<feature type="compositionally biased region" description="Basic residues" evidence="1">
    <location>
        <begin position="1"/>
        <end position="11"/>
    </location>
</feature>
<reference evidence="3" key="1">
    <citation type="journal article" date="2011" name="Nature">
        <title>Genome sequence and analysis of the tuber crop potato.</title>
        <authorList>
            <consortium name="The Potato Genome Sequencing Consortium"/>
        </authorList>
    </citation>
    <scope>NUCLEOTIDE SEQUENCE [LARGE SCALE GENOMIC DNA]</scope>
    <source>
        <strain evidence="3">cv. DM1-3 516 R44</strain>
    </source>
</reference>
<dbReference type="AlphaFoldDB" id="M1DRS8"/>
<dbReference type="PaxDb" id="4113-PGSC0003DMT400093356"/>
<dbReference type="InParanoid" id="M1DRS8"/>
<name>M1DRS8_SOLTU</name>
<dbReference type="EnsemblPlants" id="PGSC0003DMT400093356">
    <property type="protein sequence ID" value="PGSC0003DMT400093356"/>
    <property type="gene ID" value="PGSC0003DMG400042927"/>
</dbReference>
<dbReference type="Gramene" id="PGSC0003DMT400093356">
    <property type="protein sequence ID" value="PGSC0003DMT400093356"/>
    <property type="gene ID" value="PGSC0003DMG400042927"/>
</dbReference>
<organism evidence="2 3">
    <name type="scientific">Solanum tuberosum</name>
    <name type="common">Potato</name>
    <dbReference type="NCBI Taxonomy" id="4113"/>
    <lineage>
        <taxon>Eukaryota</taxon>
        <taxon>Viridiplantae</taxon>
        <taxon>Streptophyta</taxon>
        <taxon>Embryophyta</taxon>
        <taxon>Tracheophyta</taxon>
        <taxon>Spermatophyta</taxon>
        <taxon>Magnoliopsida</taxon>
        <taxon>eudicotyledons</taxon>
        <taxon>Gunneridae</taxon>
        <taxon>Pentapetalae</taxon>
        <taxon>asterids</taxon>
        <taxon>lamiids</taxon>
        <taxon>Solanales</taxon>
        <taxon>Solanaceae</taxon>
        <taxon>Solanoideae</taxon>
        <taxon>Solaneae</taxon>
        <taxon>Solanum</taxon>
    </lineage>
</organism>
<feature type="region of interest" description="Disordered" evidence="1">
    <location>
        <begin position="1"/>
        <end position="34"/>
    </location>
</feature>
<evidence type="ECO:0000313" key="3">
    <source>
        <dbReference type="Proteomes" id="UP000011115"/>
    </source>
</evidence>
<reference evidence="2" key="2">
    <citation type="submission" date="2015-06" db="UniProtKB">
        <authorList>
            <consortium name="EnsemblPlants"/>
        </authorList>
    </citation>
    <scope>IDENTIFICATION</scope>
    <source>
        <strain evidence="2">DM1-3 516 R44</strain>
    </source>
</reference>